<name>A0A328NDB3_9ACTN</name>
<sequence>MFHVTETTTFRWFSVHSAGNIKKNYDPTKSDKRGNYRTATITTAKK</sequence>
<protein>
    <submittedName>
        <fullName evidence="1">Uncharacterized protein</fullName>
    </submittedName>
</protein>
<dbReference type="EMBL" id="PYAA01000008">
    <property type="protein sequence ID" value="RAO04199.1"/>
    <property type="molecule type" value="Genomic_DNA"/>
</dbReference>
<gene>
    <name evidence="1" type="ORF">LAH08_01547</name>
</gene>
<comment type="caution">
    <text evidence="1">The sequence shown here is derived from an EMBL/GenBank/DDBJ whole genome shotgun (WGS) entry which is preliminary data.</text>
</comment>
<evidence type="ECO:0000313" key="2">
    <source>
        <dbReference type="Proteomes" id="UP000248966"/>
    </source>
</evidence>
<organism evidence="1 2">
    <name type="scientific">Micromonospora noduli</name>
    <dbReference type="NCBI Taxonomy" id="709876"/>
    <lineage>
        <taxon>Bacteria</taxon>
        <taxon>Bacillati</taxon>
        <taxon>Actinomycetota</taxon>
        <taxon>Actinomycetes</taxon>
        <taxon>Micromonosporales</taxon>
        <taxon>Micromonosporaceae</taxon>
        <taxon>Micromonospora</taxon>
    </lineage>
</organism>
<dbReference type="AlphaFoldDB" id="A0A328NDB3"/>
<accession>A0A328NDB3</accession>
<dbReference type="Proteomes" id="UP000248966">
    <property type="component" value="Unassembled WGS sequence"/>
</dbReference>
<evidence type="ECO:0000313" key="1">
    <source>
        <dbReference type="EMBL" id="RAO04199.1"/>
    </source>
</evidence>
<reference evidence="1 2" key="1">
    <citation type="submission" date="2018-03" db="EMBL/GenBank/DDBJ databases">
        <title>Defining the species Micromonospora saelicesensis and Micromonospora noduli under the framework of genomics.</title>
        <authorList>
            <person name="Riesco R."/>
            <person name="Trujillo M.E."/>
        </authorList>
    </citation>
    <scope>NUCLEOTIDE SEQUENCE [LARGE SCALE GENOMIC DNA]</scope>
    <source>
        <strain evidence="1 2">LAH08</strain>
    </source>
</reference>
<proteinExistence type="predicted"/>